<organism evidence="1 2">
    <name type="scientific">Paenibacillus contaminans</name>
    <dbReference type="NCBI Taxonomy" id="450362"/>
    <lineage>
        <taxon>Bacteria</taxon>
        <taxon>Bacillati</taxon>
        <taxon>Bacillota</taxon>
        <taxon>Bacilli</taxon>
        <taxon>Bacillales</taxon>
        <taxon>Paenibacillaceae</taxon>
        <taxon>Paenibacillus</taxon>
    </lineage>
</organism>
<dbReference type="Proteomes" id="UP000250369">
    <property type="component" value="Unassembled WGS sequence"/>
</dbReference>
<reference evidence="1 2" key="1">
    <citation type="journal article" date="2009" name="Int. J. Syst. Evol. Microbiol.">
        <title>Paenibacillus contaminans sp. nov., isolated from a contaminated laboratory plate.</title>
        <authorList>
            <person name="Chou J.H."/>
            <person name="Lee J.H."/>
            <person name="Lin M.C."/>
            <person name="Chang P.S."/>
            <person name="Arun A.B."/>
            <person name="Young C.C."/>
            <person name="Chen W.M."/>
        </authorList>
    </citation>
    <scope>NUCLEOTIDE SEQUENCE [LARGE SCALE GENOMIC DNA]</scope>
    <source>
        <strain evidence="1 2">CKOBP-6</strain>
    </source>
</reference>
<name>A0A329MS95_9BACL</name>
<dbReference type="RefSeq" id="WP_113029633.1">
    <property type="nucleotide sequence ID" value="NZ_QMFB01000002.1"/>
</dbReference>
<comment type="caution">
    <text evidence="1">The sequence shown here is derived from an EMBL/GenBank/DDBJ whole genome shotgun (WGS) entry which is preliminary data.</text>
</comment>
<dbReference type="EMBL" id="QMFB01000002">
    <property type="protein sequence ID" value="RAV22226.1"/>
    <property type="molecule type" value="Genomic_DNA"/>
</dbReference>
<protein>
    <submittedName>
        <fullName evidence="1">Uncharacterized protein</fullName>
    </submittedName>
</protein>
<accession>A0A329MS95</accession>
<keyword evidence="2" id="KW-1185">Reference proteome</keyword>
<proteinExistence type="predicted"/>
<gene>
    <name evidence="1" type="ORF">DQG23_04545</name>
</gene>
<dbReference type="AlphaFoldDB" id="A0A329MS95"/>
<evidence type="ECO:0000313" key="2">
    <source>
        <dbReference type="Proteomes" id="UP000250369"/>
    </source>
</evidence>
<sequence>MNNLASWTELEKQKRCDQVLAAAESDAVIDGKFWDFDRCLSEAVKELTNEQASNVRDLESYLNEIFVLAIDFAYRKGFNDGMELGKDIAMMVSNTKPELLYKGIVRARKAVRV</sequence>
<evidence type="ECO:0000313" key="1">
    <source>
        <dbReference type="EMBL" id="RAV22226.1"/>
    </source>
</evidence>